<gene>
    <name evidence="6" type="ORF">I0K15_14030</name>
</gene>
<dbReference type="CDD" id="cd01392">
    <property type="entry name" value="HTH_LacI"/>
    <property type="match status" value="1"/>
</dbReference>
<dbReference type="Gene3D" id="3.40.50.2300">
    <property type="match status" value="2"/>
</dbReference>
<evidence type="ECO:0000313" key="7">
    <source>
        <dbReference type="Proteomes" id="UP000594800"/>
    </source>
</evidence>
<dbReference type="InterPro" id="IPR010982">
    <property type="entry name" value="Lambda_DNA-bd_dom_sf"/>
</dbReference>
<dbReference type="KEGG" id="poz:I0K15_14030"/>
<protein>
    <submittedName>
        <fullName evidence="6">LacI family DNA-binding transcriptional regulator</fullName>
    </submittedName>
</protein>
<feature type="domain" description="HTH cro/C1-type" evidence="5">
    <location>
        <begin position="8"/>
        <end position="51"/>
    </location>
</feature>
<evidence type="ECO:0000259" key="5">
    <source>
        <dbReference type="PROSITE" id="PS50943"/>
    </source>
</evidence>
<dbReference type="GO" id="GO:0000976">
    <property type="term" value="F:transcription cis-regulatory region binding"/>
    <property type="evidence" value="ECO:0007669"/>
    <property type="project" value="TreeGrafter"/>
</dbReference>
<evidence type="ECO:0000256" key="2">
    <source>
        <dbReference type="ARBA" id="ARBA00023125"/>
    </source>
</evidence>
<name>A0A7S9LQL3_9RHOB</name>
<dbReference type="PANTHER" id="PTHR30146:SF109">
    <property type="entry name" value="HTH-TYPE TRANSCRIPTIONAL REGULATOR GALS"/>
    <property type="match status" value="1"/>
</dbReference>
<dbReference type="InterPro" id="IPR046335">
    <property type="entry name" value="LacI/GalR-like_sensor"/>
</dbReference>
<dbReference type="PROSITE" id="PS50932">
    <property type="entry name" value="HTH_LACI_2"/>
    <property type="match status" value="1"/>
</dbReference>
<dbReference type="InterPro" id="IPR000843">
    <property type="entry name" value="HTH_LacI"/>
</dbReference>
<dbReference type="Gene3D" id="1.10.260.40">
    <property type="entry name" value="lambda repressor-like DNA-binding domains"/>
    <property type="match status" value="1"/>
</dbReference>
<dbReference type="Proteomes" id="UP000594800">
    <property type="component" value="Chromosome"/>
</dbReference>
<evidence type="ECO:0000313" key="6">
    <source>
        <dbReference type="EMBL" id="QPH52920.1"/>
    </source>
</evidence>
<proteinExistence type="predicted"/>
<keyword evidence="2 6" id="KW-0238">DNA-binding</keyword>
<keyword evidence="3" id="KW-0804">Transcription</keyword>
<evidence type="ECO:0000256" key="3">
    <source>
        <dbReference type="ARBA" id="ARBA00023163"/>
    </source>
</evidence>
<dbReference type="EMBL" id="CP064942">
    <property type="protein sequence ID" value="QPH52920.1"/>
    <property type="molecule type" value="Genomic_DNA"/>
</dbReference>
<dbReference type="SMART" id="SM00354">
    <property type="entry name" value="HTH_LACI"/>
    <property type="match status" value="1"/>
</dbReference>
<dbReference type="CDD" id="cd06267">
    <property type="entry name" value="PBP1_LacI_sugar_binding-like"/>
    <property type="match status" value="1"/>
</dbReference>
<dbReference type="PROSITE" id="PS50943">
    <property type="entry name" value="HTH_CROC1"/>
    <property type="match status" value="1"/>
</dbReference>
<dbReference type="AlphaFoldDB" id="A0A7S9LQL3"/>
<keyword evidence="1" id="KW-0805">Transcription regulation</keyword>
<keyword evidence="7" id="KW-1185">Reference proteome</keyword>
<dbReference type="GO" id="GO:0003700">
    <property type="term" value="F:DNA-binding transcription factor activity"/>
    <property type="evidence" value="ECO:0007669"/>
    <property type="project" value="TreeGrafter"/>
</dbReference>
<organism evidence="6 7">
    <name type="scientific">Pontivivens ytuae</name>
    <dbReference type="NCBI Taxonomy" id="2789856"/>
    <lineage>
        <taxon>Bacteria</taxon>
        <taxon>Pseudomonadati</taxon>
        <taxon>Pseudomonadota</taxon>
        <taxon>Alphaproteobacteria</taxon>
        <taxon>Rhodobacterales</taxon>
        <taxon>Paracoccaceae</taxon>
        <taxon>Pontivivens</taxon>
    </lineage>
</organism>
<accession>A0A7S9LQL3</accession>
<evidence type="ECO:0000256" key="1">
    <source>
        <dbReference type="ARBA" id="ARBA00023015"/>
    </source>
</evidence>
<dbReference type="InterPro" id="IPR028082">
    <property type="entry name" value="Peripla_BP_I"/>
</dbReference>
<dbReference type="InterPro" id="IPR001387">
    <property type="entry name" value="Cro/C1-type_HTH"/>
</dbReference>
<dbReference type="SUPFAM" id="SSF53822">
    <property type="entry name" value="Periplasmic binding protein-like I"/>
    <property type="match status" value="1"/>
</dbReference>
<dbReference type="Pfam" id="PF00356">
    <property type="entry name" value="LacI"/>
    <property type="match status" value="1"/>
</dbReference>
<dbReference type="SUPFAM" id="SSF47413">
    <property type="entry name" value="lambda repressor-like DNA-binding domains"/>
    <property type="match status" value="1"/>
</dbReference>
<sequence length="342" mass="37818">MGGEKVKTMEEFASVSGISRPTISKYFHDPSSVRSSTRARIEKALERYEYRPNIYAMNQNRRLTKNIGIVVPYLADPFFAEIARNIERRCIEAGFSPVLFSAHGDPTLERDILENLRAQKPAGVLLAPLGKTSDRAAIERFCENVPTVLFDSNMDGVGEAFIGSDNMQSIPLIIEYLCRTGTPPSFFEMPPVNPNANKRRTAYLTTMERMGLAPDVVRVEGEGWQFEEIGYEGGLKAIEAGRFASGTVLCSNDRLAIGLIAAAYAKGLKVGRGPDCALRVAGHDDHPFSRFTCPSLTTVAQDYDAISNRSVETLFTVAERQERGAARFETLFEGKLIMRESA</sequence>
<dbReference type="RefSeq" id="WP_196102131.1">
    <property type="nucleotide sequence ID" value="NZ_CP064942.1"/>
</dbReference>
<dbReference type="Pfam" id="PF13377">
    <property type="entry name" value="Peripla_BP_3"/>
    <property type="match status" value="1"/>
</dbReference>
<evidence type="ECO:0000259" key="4">
    <source>
        <dbReference type="PROSITE" id="PS50932"/>
    </source>
</evidence>
<dbReference type="PANTHER" id="PTHR30146">
    <property type="entry name" value="LACI-RELATED TRANSCRIPTIONAL REPRESSOR"/>
    <property type="match status" value="1"/>
</dbReference>
<reference evidence="6 7" key="1">
    <citation type="submission" date="2020-11" db="EMBL/GenBank/DDBJ databases">
        <title>Description of Pontivivens ytuae sp. nov. isolated from deep sea sediment of Mariana Trench.</title>
        <authorList>
            <person name="Wang Z."/>
            <person name="Sun Q.-L."/>
            <person name="Xu X.-D."/>
            <person name="Tang Y.-Z."/>
            <person name="Zhang J."/>
        </authorList>
    </citation>
    <scope>NUCLEOTIDE SEQUENCE [LARGE SCALE GENOMIC DNA]</scope>
    <source>
        <strain evidence="6 7">MT2928</strain>
    </source>
</reference>
<feature type="domain" description="HTH lacI-type" evidence="4">
    <location>
        <begin position="7"/>
        <end position="61"/>
    </location>
</feature>